<keyword evidence="8 12" id="KW-0798">TonB box</keyword>
<keyword evidence="16" id="KW-1185">Reference proteome</keyword>
<dbReference type="KEGG" id="rdi:CMV14_04530"/>
<comment type="subcellular location">
    <subcellularLocation>
        <location evidence="1 11">Cell outer membrane</location>
        <topology evidence="1 11">Multi-pass membrane protein</topology>
    </subcellularLocation>
</comment>
<evidence type="ECO:0000256" key="11">
    <source>
        <dbReference type="PROSITE-ProRule" id="PRU01360"/>
    </source>
</evidence>
<keyword evidence="9 11" id="KW-0472">Membrane</keyword>
<evidence type="ECO:0000256" key="1">
    <source>
        <dbReference type="ARBA" id="ARBA00004571"/>
    </source>
</evidence>
<evidence type="ECO:0008006" key="17">
    <source>
        <dbReference type="Google" id="ProtNLM"/>
    </source>
</evidence>
<keyword evidence="10 11" id="KW-0998">Cell outer membrane</keyword>
<evidence type="ECO:0000256" key="2">
    <source>
        <dbReference type="ARBA" id="ARBA00022448"/>
    </source>
</evidence>
<evidence type="ECO:0000259" key="13">
    <source>
        <dbReference type="Pfam" id="PF00593"/>
    </source>
</evidence>
<proteinExistence type="inferred from homology"/>
<keyword evidence="2 11" id="KW-0813">Transport</keyword>
<dbReference type="PROSITE" id="PS52016">
    <property type="entry name" value="TONB_DEPENDENT_REC_3"/>
    <property type="match status" value="1"/>
</dbReference>
<dbReference type="InterPro" id="IPR000531">
    <property type="entry name" value="Beta-barrel_TonB"/>
</dbReference>
<feature type="domain" description="TonB-dependent receptor plug" evidence="14">
    <location>
        <begin position="90"/>
        <end position="198"/>
    </location>
</feature>
<dbReference type="AlphaFoldDB" id="A0A2A4FZM5"/>
<dbReference type="GO" id="GO:0009279">
    <property type="term" value="C:cell outer membrane"/>
    <property type="evidence" value="ECO:0007669"/>
    <property type="project" value="UniProtKB-SubCell"/>
</dbReference>
<organism evidence="15 16">
    <name type="scientific">Rhizorhabdus dicambivorans</name>
    <dbReference type="NCBI Taxonomy" id="1850238"/>
    <lineage>
        <taxon>Bacteria</taxon>
        <taxon>Pseudomonadati</taxon>
        <taxon>Pseudomonadota</taxon>
        <taxon>Alphaproteobacteria</taxon>
        <taxon>Sphingomonadales</taxon>
        <taxon>Sphingomonadaceae</taxon>
        <taxon>Rhizorhabdus</taxon>
    </lineage>
</organism>
<dbReference type="Gene3D" id="2.40.170.20">
    <property type="entry name" value="TonB-dependent receptor, beta-barrel domain"/>
    <property type="match status" value="1"/>
</dbReference>
<dbReference type="Proteomes" id="UP000218934">
    <property type="component" value="Unassembled WGS sequence"/>
</dbReference>
<gene>
    <name evidence="15" type="ORF">COO09_08665</name>
</gene>
<dbReference type="InterPro" id="IPR036942">
    <property type="entry name" value="Beta-barrel_TonB_sf"/>
</dbReference>
<evidence type="ECO:0000256" key="6">
    <source>
        <dbReference type="ARBA" id="ARBA00023004"/>
    </source>
</evidence>
<keyword evidence="4" id="KW-0410">Iron transport</keyword>
<evidence type="ECO:0000256" key="12">
    <source>
        <dbReference type="RuleBase" id="RU003357"/>
    </source>
</evidence>
<evidence type="ECO:0000313" key="16">
    <source>
        <dbReference type="Proteomes" id="UP000218934"/>
    </source>
</evidence>
<keyword evidence="6" id="KW-0408">Iron</keyword>
<dbReference type="GO" id="GO:0006826">
    <property type="term" value="P:iron ion transport"/>
    <property type="evidence" value="ECO:0007669"/>
    <property type="project" value="UniProtKB-KW"/>
</dbReference>
<dbReference type="InterPro" id="IPR012910">
    <property type="entry name" value="Plug_dom"/>
</dbReference>
<dbReference type="EMBL" id="NWUF01000006">
    <property type="protein sequence ID" value="PCE42882.1"/>
    <property type="molecule type" value="Genomic_DNA"/>
</dbReference>
<evidence type="ECO:0000256" key="8">
    <source>
        <dbReference type="ARBA" id="ARBA00023077"/>
    </source>
</evidence>
<dbReference type="Pfam" id="PF07715">
    <property type="entry name" value="Plug"/>
    <property type="match status" value="1"/>
</dbReference>
<evidence type="ECO:0000256" key="5">
    <source>
        <dbReference type="ARBA" id="ARBA00022692"/>
    </source>
</evidence>
<reference evidence="15 16" key="1">
    <citation type="submission" date="2017-09" db="EMBL/GenBank/DDBJ databases">
        <title>The Catabolism of 3,6-Dichlorosalicylic acid is Initiated by the Cytochrome P450 Monooxygenase DsmABC in Rhizorhabdus dicambivorans Ndbn-20.</title>
        <authorList>
            <person name="Na L."/>
        </authorList>
    </citation>
    <scope>NUCLEOTIDE SEQUENCE [LARGE SCALE GENOMIC DNA]</scope>
    <source>
        <strain evidence="15 16">Ndbn-20m</strain>
    </source>
</reference>
<keyword evidence="7" id="KW-0406">Ion transport</keyword>
<evidence type="ECO:0000313" key="15">
    <source>
        <dbReference type="EMBL" id="PCE42882.1"/>
    </source>
</evidence>
<keyword evidence="5 11" id="KW-0812">Transmembrane</keyword>
<dbReference type="PANTHER" id="PTHR32552">
    <property type="entry name" value="FERRICHROME IRON RECEPTOR-RELATED"/>
    <property type="match status" value="1"/>
</dbReference>
<evidence type="ECO:0000256" key="10">
    <source>
        <dbReference type="ARBA" id="ARBA00023237"/>
    </source>
</evidence>
<protein>
    <recommendedName>
        <fullName evidence="17">TonB-dependent receptor</fullName>
    </recommendedName>
</protein>
<name>A0A2A4FZM5_9SPHN</name>
<dbReference type="PANTHER" id="PTHR32552:SF81">
    <property type="entry name" value="TONB-DEPENDENT OUTER MEMBRANE RECEPTOR"/>
    <property type="match status" value="1"/>
</dbReference>
<dbReference type="OrthoDB" id="7223550at2"/>
<evidence type="ECO:0000256" key="9">
    <source>
        <dbReference type="ARBA" id="ARBA00023136"/>
    </source>
</evidence>
<dbReference type="InterPro" id="IPR039426">
    <property type="entry name" value="TonB-dep_rcpt-like"/>
</dbReference>
<evidence type="ECO:0000259" key="14">
    <source>
        <dbReference type="Pfam" id="PF07715"/>
    </source>
</evidence>
<dbReference type="Pfam" id="PF00593">
    <property type="entry name" value="TonB_dep_Rec_b-barrel"/>
    <property type="match status" value="1"/>
</dbReference>
<comment type="caution">
    <text evidence="15">The sequence shown here is derived from an EMBL/GenBank/DDBJ whole genome shotgun (WGS) entry which is preliminary data.</text>
</comment>
<accession>A0A2A4FZM5</accession>
<sequence length="837" mass="90030">MEAARHPEDRRGLTHAPFRQFDNNMIQWGIAMHKEYDFRRAIIMGVLLLGSSMPALAQGQSGGTLRPAEEAGSADVGDIVVTARRRTERLQDVPVAATVIGQQQIRQYDLTSVANIRIAAPELSLDRGFTGSGASISLRGVSSASIDGGVEQSVLIDFDGMAISRGRITNDALFDVGSLTVLKGPQAVFFGKNSPGGVVSIKSAEPTDTFSGFVRAGYEFHADTKQVEAAISGPVGDGLAARLAIFGSDSKGYIRNLSRGVPDLVRTAVSGSTFVPAAPARLGAERRLAARATLAYDAGNGFTANLKVLYSAQDSQGVQSLSEVMGCPAGRTQPVTTGNVVDPNGDCKLNDRIARGGLSQTILDAWPQVRGRNRGRPDGKNDTFMPVLTLNYKTDSINLTSVTGYYDYDYASQGNADGTSYSYFYSYSNERNKSFYQEVRATTTLDGMFNFAAGGHYERNRRTLYVGGASGPLPMDPATGRYNTNDNEQHNRSEAWSIFGQAIAKITPELELAGGGRYTKQQNELDSFNTYLHPNVRSQLPVGVHIRGKKSQDNFSPEATLTWRPSQEITLYGAYKTGFLAGAYSNPGVLAATATLASLDFKAETVKGFELGLKTSLLDRRLTTNITGYRYIYKGLPLTSLIALNTNTLVFITQNAASTIAQGIEVESAFDAGGGTRLRATASYNDAKFRRFERAQCYTGQTVAQGCLIDPVTAARYQDLSGRAVYRAPKWIATAGISQEVELSPDLTLNATADLRYTSDYYAGLNLNPLTYQNGYVALNAGVTVTSSSGLSVALIGRNITNRRYATIALDKPGGAGEAFTVAGEPRAVVLQLGYKF</sequence>
<comment type="similarity">
    <text evidence="11 12">Belongs to the TonB-dependent receptor family.</text>
</comment>
<keyword evidence="3 11" id="KW-1134">Transmembrane beta strand</keyword>
<feature type="domain" description="TonB-dependent receptor-like beta-barrel" evidence="13">
    <location>
        <begin position="348"/>
        <end position="799"/>
    </location>
</feature>
<evidence type="ECO:0000256" key="7">
    <source>
        <dbReference type="ARBA" id="ARBA00023065"/>
    </source>
</evidence>
<evidence type="ECO:0000256" key="3">
    <source>
        <dbReference type="ARBA" id="ARBA00022452"/>
    </source>
</evidence>
<evidence type="ECO:0000256" key="4">
    <source>
        <dbReference type="ARBA" id="ARBA00022496"/>
    </source>
</evidence>
<dbReference type="SUPFAM" id="SSF56935">
    <property type="entry name" value="Porins"/>
    <property type="match status" value="1"/>
</dbReference>